<dbReference type="OrthoDB" id="6279012at2759"/>
<evidence type="ECO:0000313" key="3">
    <source>
        <dbReference type="Proteomes" id="UP000784294"/>
    </source>
</evidence>
<dbReference type="AlphaFoldDB" id="A0A3S5CUU5"/>
<comment type="caution">
    <text evidence="2">The sequence shown here is derived from an EMBL/GenBank/DDBJ whole genome shotgun (WGS) entry which is preliminary data.</text>
</comment>
<dbReference type="GO" id="GO:0046873">
    <property type="term" value="F:metal ion transmembrane transporter activity"/>
    <property type="evidence" value="ECO:0007669"/>
    <property type="project" value="InterPro"/>
</dbReference>
<proteinExistence type="predicted"/>
<accession>A0A3S5CUU5</accession>
<dbReference type="InterPro" id="IPR045891">
    <property type="entry name" value="ZIP9"/>
</dbReference>
<protein>
    <submittedName>
        <fullName evidence="2">Uncharacterized protein</fullName>
    </submittedName>
</protein>
<reference evidence="2" key="1">
    <citation type="submission" date="2018-11" db="EMBL/GenBank/DDBJ databases">
        <authorList>
            <consortium name="Pathogen Informatics"/>
        </authorList>
    </citation>
    <scope>NUCLEOTIDE SEQUENCE</scope>
</reference>
<evidence type="ECO:0000256" key="1">
    <source>
        <dbReference type="ARBA" id="ARBA00004127"/>
    </source>
</evidence>
<dbReference type="GO" id="GO:0006829">
    <property type="term" value="P:zinc ion transport"/>
    <property type="evidence" value="ECO:0007669"/>
    <property type="project" value="InterPro"/>
</dbReference>
<dbReference type="PANTHER" id="PTHR16133:SF0">
    <property type="entry name" value="ZINC_IRON REGULATED TRANSPORTER-RELATED PROTEIN 102B, ISOFORM E"/>
    <property type="match status" value="1"/>
</dbReference>
<organism evidence="2 3">
    <name type="scientific">Protopolystoma xenopodis</name>
    <dbReference type="NCBI Taxonomy" id="117903"/>
    <lineage>
        <taxon>Eukaryota</taxon>
        <taxon>Metazoa</taxon>
        <taxon>Spiralia</taxon>
        <taxon>Lophotrochozoa</taxon>
        <taxon>Platyhelminthes</taxon>
        <taxon>Monogenea</taxon>
        <taxon>Polyopisthocotylea</taxon>
        <taxon>Polystomatidea</taxon>
        <taxon>Polystomatidae</taxon>
        <taxon>Protopolystoma</taxon>
    </lineage>
</organism>
<dbReference type="PANTHER" id="PTHR16133">
    <property type="entry name" value="SOLUTE CARRIER FAMILY 39 ZINC TRANSPORTER , MEMBER 9-RELATED"/>
    <property type="match status" value="1"/>
</dbReference>
<gene>
    <name evidence="2" type="ORF">PXEA_LOCUS32956</name>
</gene>
<name>A0A3S5CUU5_9PLAT</name>
<dbReference type="GO" id="GO:0012505">
    <property type="term" value="C:endomembrane system"/>
    <property type="evidence" value="ECO:0007669"/>
    <property type="project" value="UniProtKB-SubCell"/>
</dbReference>
<dbReference type="Proteomes" id="UP000784294">
    <property type="component" value="Unassembled WGS sequence"/>
</dbReference>
<keyword evidence="3" id="KW-1185">Reference proteome</keyword>
<sequence>MDFNRIFVPLHSDWTPVSTNLSQSDSTIGAFRASRLLSASGVPTSSSLTSPCSICCCYSGSSSSSPATPTGLSTYEMSLRYQRCLTATLGLVVHSFADGMALGAAFGLGQLRLEFLLFTAIMLHKVSNSGPFI</sequence>
<comment type="subcellular location">
    <subcellularLocation>
        <location evidence="1">Endomembrane system</location>
        <topology evidence="1">Multi-pass membrane protein</topology>
    </subcellularLocation>
</comment>
<dbReference type="EMBL" id="CAAALY010261487">
    <property type="protein sequence ID" value="VEL39516.1"/>
    <property type="molecule type" value="Genomic_DNA"/>
</dbReference>
<evidence type="ECO:0000313" key="2">
    <source>
        <dbReference type="EMBL" id="VEL39516.1"/>
    </source>
</evidence>